<dbReference type="SUPFAM" id="SSF143011">
    <property type="entry name" value="RelE-like"/>
    <property type="match status" value="1"/>
</dbReference>
<dbReference type="EMBL" id="VIWT01000001">
    <property type="protein sequence ID" value="TWF96450.1"/>
    <property type="molecule type" value="Genomic_DNA"/>
</dbReference>
<evidence type="ECO:0000313" key="2">
    <source>
        <dbReference type="EMBL" id="TWF96450.1"/>
    </source>
</evidence>
<dbReference type="InterPro" id="IPR052747">
    <property type="entry name" value="TA_system_RelE_toxin"/>
</dbReference>
<dbReference type="PANTHER" id="PTHR38813">
    <property type="match status" value="1"/>
</dbReference>
<gene>
    <name evidence="2" type="ORF">FHX73_11222</name>
</gene>
<dbReference type="RefSeq" id="WP_145902808.1">
    <property type="nucleotide sequence ID" value="NZ_BAAAMZ010000041.1"/>
</dbReference>
<dbReference type="Gene3D" id="3.30.2310.20">
    <property type="entry name" value="RelE-like"/>
    <property type="match status" value="1"/>
</dbReference>
<evidence type="ECO:0000256" key="1">
    <source>
        <dbReference type="ARBA" id="ARBA00022649"/>
    </source>
</evidence>
<dbReference type="InterPro" id="IPR035093">
    <property type="entry name" value="RelE/ParE_toxin_dom_sf"/>
</dbReference>
<organism evidence="2 3">
    <name type="scientific">Kitasatospora viridis</name>
    <dbReference type="NCBI Taxonomy" id="281105"/>
    <lineage>
        <taxon>Bacteria</taxon>
        <taxon>Bacillati</taxon>
        <taxon>Actinomycetota</taxon>
        <taxon>Actinomycetes</taxon>
        <taxon>Kitasatosporales</taxon>
        <taxon>Streptomycetaceae</taxon>
        <taxon>Kitasatospora</taxon>
    </lineage>
</organism>
<dbReference type="OrthoDB" id="5326046at2"/>
<dbReference type="PANTHER" id="PTHR38813:SF1">
    <property type="entry name" value="TOXIN RELE1-RELATED"/>
    <property type="match status" value="1"/>
</dbReference>
<name>A0A561UAS3_9ACTN</name>
<dbReference type="Pfam" id="PF05016">
    <property type="entry name" value="ParE_toxin"/>
    <property type="match status" value="1"/>
</dbReference>
<proteinExistence type="predicted"/>
<dbReference type="AlphaFoldDB" id="A0A561UAS3"/>
<protein>
    <submittedName>
        <fullName evidence="2">mRNA interferase RelE/StbE</fullName>
    </submittedName>
</protein>
<keyword evidence="1" id="KW-1277">Toxin-antitoxin system</keyword>
<sequence>MGYVTRFTPHAQRDLLKVPRPDAVRILRRLTELQTALGAADTRGFDIKALKGHDSRWRLRVGDYRVVYTIEDGQLIVWVLTVGHRREVYQDQ</sequence>
<comment type="caution">
    <text evidence="2">The sequence shown here is derived from an EMBL/GenBank/DDBJ whole genome shotgun (WGS) entry which is preliminary data.</text>
</comment>
<reference evidence="2 3" key="1">
    <citation type="submission" date="2019-06" db="EMBL/GenBank/DDBJ databases">
        <title>Sequencing the genomes of 1000 actinobacteria strains.</title>
        <authorList>
            <person name="Klenk H.-P."/>
        </authorList>
    </citation>
    <scope>NUCLEOTIDE SEQUENCE [LARGE SCALE GENOMIC DNA]</scope>
    <source>
        <strain evidence="2 3">DSM 44826</strain>
    </source>
</reference>
<dbReference type="NCBIfam" id="TIGR02385">
    <property type="entry name" value="RelE_StbE"/>
    <property type="match status" value="1"/>
</dbReference>
<dbReference type="InterPro" id="IPR007712">
    <property type="entry name" value="RelE/ParE_toxin"/>
</dbReference>
<evidence type="ECO:0000313" key="3">
    <source>
        <dbReference type="Proteomes" id="UP000317940"/>
    </source>
</evidence>
<accession>A0A561UAS3</accession>
<keyword evidence="3" id="KW-1185">Reference proteome</keyword>
<dbReference type="Proteomes" id="UP000317940">
    <property type="component" value="Unassembled WGS sequence"/>
</dbReference>